<evidence type="ECO:0000313" key="2">
    <source>
        <dbReference type="Proteomes" id="UP001433508"/>
    </source>
</evidence>
<accession>A0ACC3SRL6</accession>
<comment type="caution">
    <text evidence="1">The sequence shown here is derived from an EMBL/GenBank/DDBJ whole genome shotgun (WGS) entry which is preliminary data.</text>
</comment>
<organism evidence="1 2">
    <name type="scientific">Lipomyces kononenkoae</name>
    <name type="common">Yeast</name>
    <dbReference type="NCBI Taxonomy" id="34357"/>
    <lineage>
        <taxon>Eukaryota</taxon>
        <taxon>Fungi</taxon>
        <taxon>Dikarya</taxon>
        <taxon>Ascomycota</taxon>
        <taxon>Saccharomycotina</taxon>
        <taxon>Lipomycetes</taxon>
        <taxon>Lipomycetales</taxon>
        <taxon>Lipomycetaceae</taxon>
        <taxon>Lipomyces</taxon>
    </lineage>
</organism>
<keyword evidence="2" id="KW-1185">Reference proteome</keyword>
<gene>
    <name evidence="1" type="ORF">V1525DRAFT_413562</name>
</gene>
<protein>
    <submittedName>
        <fullName evidence="1">Uncharacterized protein</fullName>
    </submittedName>
</protein>
<evidence type="ECO:0000313" key="1">
    <source>
        <dbReference type="EMBL" id="KAK9234281.1"/>
    </source>
</evidence>
<dbReference type="Proteomes" id="UP001433508">
    <property type="component" value="Unassembled WGS sequence"/>
</dbReference>
<name>A0ACC3SRL6_LIPKO</name>
<reference evidence="2" key="1">
    <citation type="journal article" date="2024" name="Front. Bioeng. Biotechnol.">
        <title>Genome-scale model development and genomic sequencing of the oleaginous clade Lipomyces.</title>
        <authorList>
            <person name="Czajka J.J."/>
            <person name="Han Y."/>
            <person name="Kim J."/>
            <person name="Mondo S.J."/>
            <person name="Hofstad B.A."/>
            <person name="Robles A."/>
            <person name="Haridas S."/>
            <person name="Riley R."/>
            <person name="LaButti K."/>
            <person name="Pangilinan J."/>
            <person name="Andreopoulos W."/>
            <person name="Lipzen A."/>
            <person name="Yan J."/>
            <person name="Wang M."/>
            <person name="Ng V."/>
            <person name="Grigoriev I.V."/>
            <person name="Spatafora J.W."/>
            <person name="Magnuson J.K."/>
            <person name="Baker S.E."/>
            <person name="Pomraning K.R."/>
        </authorList>
    </citation>
    <scope>NUCLEOTIDE SEQUENCE [LARGE SCALE GENOMIC DNA]</scope>
    <source>
        <strain evidence="2">CBS 7786</strain>
    </source>
</reference>
<dbReference type="EMBL" id="MU971492">
    <property type="protein sequence ID" value="KAK9234281.1"/>
    <property type="molecule type" value="Genomic_DNA"/>
</dbReference>
<sequence length="479" mass="53295">MVYRGEPSKDCLPCRKRKLRCDLRPSGCGQCQRAGLSCFGYRSSQDLIIRDESQNVRRKVLAATGLPDLGPNTSVYIALDVRARHAFFAFYVFGFSRSYDVLASLYEQASPDGHLWASVDAVSLAFLAQQHGSSKLARLANQVYVTAIQRVNQALKDSSLAVTDPVLQSVLLLDLYEKMVTRSPQSIVSWMGHVNGGVALVTLRGRRNLKSYISRRLVTRLRTTLIVSCAAASVRVPRALEELSQELDPKIPKGDVKWAINGLVVAVVNFKADVRDGKFPSVMEVIAVAKRLDQAFAAREEALPLEWRPVRVTIEENNPLVFEGFYHQYQDHVITQVRNVIRINRLMLNDMIQQRIVIDEDASGVASNAKISRAIIESTAREICASVPQFVLPGIRLENQVPFSPLQALRCCTLLGTLYIAGQLSADWHLRCWVVNTLDHIAATGGIQMAKRVADTLKTSPDASYWEVYAMLGSYAFTP</sequence>
<proteinExistence type="predicted"/>